<evidence type="ECO:0000313" key="2">
    <source>
        <dbReference type="EMBL" id="AAR34671.1"/>
    </source>
</evidence>
<name>Q74DM1_GEOSL</name>
<dbReference type="AlphaFoldDB" id="Q74DM1"/>
<feature type="signal peptide" evidence="1">
    <location>
        <begin position="1"/>
        <end position="21"/>
    </location>
</feature>
<dbReference type="KEGG" id="gsu:GSU1295"/>
<dbReference type="Proteomes" id="UP000000577">
    <property type="component" value="Chromosome"/>
</dbReference>
<reference evidence="2 3" key="2">
    <citation type="journal article" date="2012" name="BMC Genomics">
        <title>Comparative genomic analysis of Geobacter sulfurreducens KN400, a strain with enhanced capacity for extracellular electron transfer and electricity production.</title>
        <authorList>
            <person name="Butler J.E."/>
            <person name="Young N.D."/>
            <person name="Aklujkar M."/>
            <person name="Lovley D.R."/>
        </authorList>
    </citation>
    <scope>NUCLEOTIDE SEQUENCE [LARGE SCALE GENOMIC DNA]</scope>
    <source>
        <strain evidence="3">ATCC 51573 / DSM 12127 / PCA</strain>
    </source>
</reference>
<dbReference type="PANTHER" id="PTHR35936">
    <property type="entry name" value="MEMBRANE-BOUND LYTIC MUREIN TRANSGLYCOSYLASE F"/>
    <property type="match status" value="1"/>
</dbReference>
<dbReference type="RefSeq" id="WP_010941950.1">
    <property type="nucleotide sequence ID" value="NC_002939.5"/>
</dbReference>
<feature type="chain" id="PRO_5004286355" evidence="1">
    <location>
        <begin position="22"/>
        <end position="239"/>
    </location>
</feature>
<dbReference type="OrthoDB" id="368476at2"/>
<dbReference type="HOGENOM" id="CLU_080965_0_0_7"/>
<dbReference type="Gene3D" id="3.40.190.10">
    <property type="entry name" value="Periplasmic binding protein-like II"/>
    <property type="match status" value="2"/>
</dbReference>
<organism evidence="2 3">
    <name type="scientific">Geobacter sulfurreducens (strain ATCC 51573 / DSM 12127 / PCA)</name>
    <dbReference type="NCBI Taxonomy" id="243231"/>
    <lineage>
        <taxon>Bacteria</taxon>
        <taxon>Pseudomonadati</taxon>
        <taxon>Thermodesulfobacteriota</taxon>
        <taxon>Desulfuromonadia</taxon>
        <taxon>Geobacterales</taxon>
        <taxon>Geobacteraceae</taxon>
        <taxon>Geobacter</taxon>
    </lineage>
</organism>
<keyword evidence="1" id="KW-0732">Signal</keyword>
<dbReference type="EMBL" id="AE017180">
    <property type="protein sequence ID" value="AAR34671.1"/>
    <property type="molecule type" value="Genomic_DNA"/>
</dbReference>
<reference evidence="2 3" key="1">
    <citation type="journal article" date="2003" name="Science">
        <title>Genome of Geobacter sulfurreducens: metal reduction in subsurface environments.</title>
        <authorList>
            <person name="Methe B.A."/>
            <person name="Nelson K.E."/>
            <person name="Eisen J.A."/>
            <person name="Paulsen I.T."/>
            <person name="Nelson W."/>
            <person name="Heidelberg J.F."/>
            <person name="Wu D."/>
            <person name="Wu M."/>
            <person name="Ward N."/>
            <person name="Beanan M.J."/>
            <person name="Dodson R.J."/>
            <person name="Madupu R."/>
            <person name="Brinkac L.M."/>
            <person name="Daugherty S.C."/>
            <person name="DeBoy R.T."/>
            <person name="Durkin A.S."/>
            <person name="Gwinn M."/>
            <person name="Kolonay J.F."/>
            <person name="Sullivan S.A."/>
            <person name="Haft D.H."/>
            <person name="Selengut J."/>
            <person name="Davidsen T.M."/>
            <person name="Zafar N."/>
            <person name="White O."/>
            <person name="Tran B."/>
            <person name="Romero C."/>
            <person name="Forberger H.A."/>
            <person name="Weidman J."/>
            <person name="Khouri H."/>
            <person name="Feldblyum T.V."/>
            <person name="Utterback T.R."/>
            <person name="Van Aken S.E."/>
            <person name="Lovley D.R."/>
            <person name="Fraser C.M."/>
        </authorList>
    </citation>
    <scope>NUCLEOTIDE SEQUENCE [LARGE SCALE GENOMIC DNA]</scope>
    <source>
        <strain evidence="3">ATCC 51573 / DSM 12127 / PCA</strain>
    </source>
</reference>
<gene>
    <name evidence="2" type="ordered locus">GSU1295</name>
</gene>
<sequence length="239" mass="26386">MYRRILALLMVLAAFIGNVHGATLELSTSDAPPYSTPDGSGLADRIVLEAFRRTGVTVKIVAAPSERSLVNANLGIVDGEYLRISGIEKMYPNLVMVPESICENEFTAFARDPAIKLKGWESLGPYSVGFITGWKLLEENVAKVKSLTKVKDDEALFDLLANGRIDIAIFDRRRGEAYLKHSRERGVRPLTPPLARRTMYLYLNRKHAALVPILAGALSQMKRDGSIRRIMISALGTAD</sequence>
<evidence type="ECO:0000256" key="1">
    <source>
        <dbReference type="SAM" id="SignalP"/>
    </source>
</evidence>
<proteinExistence type="predicted"/>
<dbReference type="STRING" id="243231.GSU1295"/>
<evidence type="ECO:0000313" key="3">
    <source>
        <dbReference type="Proteomes" id="UP000000577"/>
    </source>
</evidence>
<keyword evidence="3" id="KW-1185">Reference proteome</keyword>
<dbReference type="PANTHER" id="PTHR35936:SF35">
    <property type="entry name" value="L-CYSTINE-BINDING PROTEIN TCYJ"/>
    <property type="match status" value="1"/>
</dbReference>
<dbReference type="SMR" id="Q74DM1"/>
<dbReference type="SUPFAM" id="SSF53850">
    <property type="entry name" value="Periplasmic binding protein-like II"/>
    <property type="match status" value="1"/>
</dbReference>
<dbReference type="PATRIC" id="fig|243231.5.peg.1291"/>
<dbReference type="InParanoid" id="Q74DM1"/>
<accession>Q74DM1</accession>
<protein>
    <submittedName>
        <fullName evidence="2">Periplasmic solute-binding protein</fullName>
    </submittedName>
</protein>
<dbReference type="EnsemblBacteria" id="AAR34671">
    <property type="protein sequence ID" value="AAR34671"/>
    <property type="gene ID" value="GSU1295"/>
</dbReference>
<dbReference type="eggNOG" id="COG0834">
    <property type="taxonomic scope" value="Bacteria"/>
</dbReference>